<dbReference type="Proteomes" id="UP000613208">
    <property type="component" value="Unassembled WGS sequence"/>
</dbReference>
<feature type="transmembrane region" description="Helical" evidence="1">
    <location>
        <begin position="7"/>
        <end position="23"/>
    </location>
</feature>
<name>A0A916QDK9_9FIRM</name>
<dbReference type="AlphaFoldDB" id="A0A916QDK9"/>
<feature type="transmembrane region" description="Helical" evidence="1">
    <location>
        <begin position="35"/>
        <end position="53"/>
    </location>
</feature>
<keyword evidence="3" id="KW-1185">Reference proteome</keyword>
<evidence type="ECO:0000256" key="1">
    <source>
        <dbReference type="SAM" id="Phobius"/>
    </source>
</evidence>
<accession>A0A916QDK9</accession>
<proteinExistence type="predicted"/>
<feature type="transmembrane region" description="Helical" evidence="1">
    <location>
        <begin position="114"/>
        <end position="137"/>
    </location>
</feature>
<feature type="transmembrane region" description="Helical" evidence="1">
    <location>
        <begin position="60"/>
        <end position="79"/>
    </location>
</feature>
<dbReference type="InterPro" id="IPR035406">
    <property type="entry name" value="DUF5412"/>
</dbReference>
<comment type="caution">
    <text evidence="2">The sequence shown here is derived from an EMBL/GenBank/DDBJ whole genome shotgun (WGS) entry which is preliminary data.</text>
</comment>
<gene>
    <name evidence="2" type="ORF">ANBU17_30650</name>
</gene>
<evidence type="ECO:0000313" key="3">
    <source>
        <dbReference type="Proteomes" id="UP000613208"/>
    </source>
</evidence>
<protein>
    <submittedName>
        <fullName evidence="2">Uncharacterized protein</fullName>
    </submittedName>
</protein>
<keyword evidence="1" id="KW-0472">Membrane</keyword>
<sequence>MKEQKRMIDITAVCLIPIVCIWMKNSYEHYTAKQISIFIGIMFLLINGCLFLKEKRKKDMLMKGTFAVIFLGVAIGYQFDSKMAVIYIADYLCSAFIVFLMKKGWELRKERARAFTKMFLCFGIFCLMYSGSSYYLFEKSIQDYSSMYEMDSMDSPKGTYTAISYMYDMNEKEEYIVFVKIKEKKSEKEKNVYLAAQDNLDVRMKWISEEKMTINGDKLNVTKDVLDKRE</sequence>
<dbReference type="RefSeq" id="WP_201312363.1">
    <property type="nucleotide sequence ID" value="NZ_BLYI01000073.1"/>
</dbReference>
<evidence type="ECO:0000313" key="2">
    <source>
        <dbReference type="EMBL" id="GFO86718.1"/>
    </source>
</evidence>
<organism evidence="2 3">
    <name type="scientific">Anaerostipes butyraticus</name>
    <dbReference type="NCBI Taxonomy" id="645466"/>
    <lineage>
        <taxon>Bacteria</taxon>
        <taxon>Bacillati</taxon>
        <taxon>Bacillota</taxon>
        <taxon>Clostridia</taxon>
        <taxon>Lachnospirales</taxon>
        <taxon>Lachnospiraceae</taxon>
        <taxon>Anaerostipes</taxon>
    </lineage>
</organism>
<keyword evidence="1" id="KW-0812">Transmembrane</keyword>
<dbReference type="EMBL" id="BLYI01000073">
    <property type="protein sequence ID" value="GFO86718.1"/>
    <property type="molecule type" value="Genomic_DNA"/>
</dbReference>
<feature type="transmembrane region" description="Helical" evidence="1">
    <location>
        <begin position="85"/>
        <end position="102"/>
    </location>
</feature>
<keyword evidence="1" id="KW-1133">Transmembrane helix</keyword>
<reference evidence="2" key="1">
    <citation type="submission" date="2020-06" db="EMBL/GenBank/DDBJ databases">
        <title>Characterization of fructooligosaccharide metabolism and fructooligosaccharide-degrading enzymes in human commensal butyrate producers.</title>
        <authorList>
            <person name="Tanno H."/>
            <person name="Fujii T."/>
            <person name="Hirano K."/>
            <person name="Maeno S."/>
            <person name="Tonozuka T."/>
            <person name="Sakamoto M."/>
            <person name="Ohkuma M."/>
            <person name="Tochio T."/>
            <person name="Endo A."/>
        </authorList>
    </citation>
    <scope>NUCLEOTIDE SEQUENCE</scope>
    <source>
        <strain evidence="2">JCM 17466</strain>
    </source>
</reference>
<dbReference type="Pfam" id="PF17428">
    <property type="entry name" value="DUF5412"/>
    <property type="match status" value="1"/>
</dbReference>